<keyword evidence="3" id="KW-0238">DNA-binding</keyword>
<dbReference type="OMA" id="LPKHDEY"/>
<keyword evidence="5" id="KW-0539">Nucleus</keyword>
<evidence type="ECO:0000256" key="2">
    <source>
        <dbReference type="ARBA" id="ARBA00023015"/>
    </source>
</evidence>
<evidence type="ECO:0000259" key="7">
    <source>
        <dbReference type="PROSITE" id="PS50863"/>
    </source>
</evidence>
<comment type="subcellular location">
    <subcellularLocation>
        <location evidence="1">Nucleus</location>
    </subcellularLocation>
</comment>
<evidence type="ECO:0000256" key="1">
    <source>
        <dbReference type="ARBA" id="ARBA00004123"/>
    </source>
</evidence>
<dbReference type="AlphaFoldDB" id="A0A1R3JGZ3"/>
<accession>A0A1R3JGZ3</accession>
<gene>
    <name evidence="8" type="ORF">CCACVL1_06206</name>
</gene>
<evidence type="ECO:0000313" key="9">
    <source>
        <dbReference type="Proteomes" id="UP000188268"/>
    </source>
</evidence>
<evidence type="ECO:0000256" key="6">
    <source>
        <dbReference type="SAM" id="MobiDB-lite"/>
    </source>
</evidence>
<dbReference type="SUPFAM" id="SSF101936">
    <property type="entry name" value="DNA-binding pseudobarrel domain"/>
    <property type="match status" value="1"/>
</dbReference>
<feature type="region of interest" description="Disordered" evidence="6">
    <location>
        <begin position="1"/>
        <end position="20"/>
    </location>
</feature>
<reference evidence="8 9" key="1">
    <citation type="submission" date="2013-09" db="EMBL/GenBank/DDBJ databases">
        <title>Corchorus capsularis genome sequencing.</title>
        <authorList>
            <person name="Alam M."/>
            <person name="Haque M.S."/>
            <person name="Islam M.S."/>
            <person name="Emdad E.M."/>
            <person name="Islam M.M."/>
            <person name="Ahmed B."/>
            <person name="Halim A."/>
            <person name="Hossen Q.M.M."/>
            <person name="Hossain M.Z."/>
            <person name="Ahmed R."/>
            <person name="Khan M.M."/>
            <person name="Islam R."/>
            <person name="Rashid M.M."/>
            <person name="Khan S.A."/>
            <person name="Rahman M.S."/>
            <person name="Alam M."/>
        </authorList>
    </citation>
    <scope>NUCLEOTIDE SEQUENCE [LARGE SCALE GENOMIC DNA]</scope>
    <source>
        <strain evidence="9">cv. CVL-1</strain>
        <tissue evidence="8">Whole seedling</tissue>
    </source>
</reference>
<keyword evidence="9" id="KW-1185">Reference proteome</keyword>
<dbReference type="OrthoDB" id="1909330at2759"/>
<sequence>MVESKLTYEAMRKRRMEENKKRMEELNLKTLSQALNKASPKLSPQGKKPRTPRIAVDVTAVRRSGRVADKPKPNYKDVPLEPLERPRRGYSYSRRNLLNRVDASDEERAYSIEKAQHLESNLESESDFPTFVKPMLHSHTTGGFWLGLPGYFCRTYLPKHEKSIITLVDEEGEEFPTIYLLEKTGLSGGWRGFSIDHNLVDGDALVFQLVAPTEFKVYIIRAYESDDKEDDNGEDDDKKPDAKPDVQVLDRSAKRIRAS</sequence>
<dbReference type="CDD" id="cd10017">
    <property type="entry name" value="B3_DNA"/>
    <property type="match status" value="1"/>
</dbReference>
<dbReference type="GO" id="GO:0003677">
    <property type="term" value="F:DNA binding"/>
    <property type="evidence" value="ECO:0007669"/>
    <property type="project" value="UniProtKB-KW"/>
</dbReference>
<evidence type="ECO:0000313" key="8">
    <source>
        <dbReference type="EMBL" id="OMO94061.1"/>
    </source>
</evidence>
<dbReference type="EMBL" id="AWWV01007968">
    <property type="protein sequence ID" value="OMO94061.1"/>
    <property type="molecule type" value="Genomic_DNA"/>
</dbReference>
<dbReference type="Gene3D" id="2.40.330.10">
    <property type="entry name" value="DNA-binding pseudobarrel domain"/>
    <property type="match status" value="1"/>
</dbReference>
<dbReference type="GO" id="GO:0005634">
    <property type="term" value="C:nucleus"/>
    <property type="evidence" value="ECO:0007669"/>
    <property type="project" value="UniProtKB-SubCell"/>
</dbReference>
<dbReference type="InterPro" id="IPR003340">
    <property type="entry name" value="B3_DNA-bd"/>
</dbReference>
<dbReference type="PROSITE" id="PS50863">
    <property type="entry name" value="B3"/>
    <property type="match status" value="1"/>
</dbReference>
<dbReference type="InterPro" id="IPR044837">
    <property type="entry name" value="REM16-like"/>
</dbReference>
<feature type="region of interest" description="Disordered" evidence="6">
    <location>
        <begin position="227"/>
        <end position="246"/>
    </location>
</feature>
<dbReference type="Pfam" id="PF02362">
    <property type="entry name" value="B3"/>
    <property type="match status" value="1"/>
</dbReference>
<evidence type="ECO:0000256" key="3">
    <source>
        <dbReference type="ARBA" id="ARBA00023125"/>
    </source>
</evidence>
<name>A0A1R3JGZ3_COCAP</name>
<dbReference type="InterPro" id="IPR015300">
    <property type="entry name" value="DNA-bd_pseudobarrel_sf"/>
</dbReference>
<dbReference type="Gramene" id="OMO94061">
    <property type="protein sequence ID" value="OMO94061"/>
    <property type="gene ID" value="CCACVL1_06206"/>
</dbReference>
<proteinExistence type="predicted"/>
<dbReference type="Proteomes" id="UP000188268">
    <property type="component" value="Unassembled WGS sequence"/>
</dbReference>
<evidence type="ECO:0000256" key="5">
    <source>
        <dbReference type="ARBA" id="ARBA00023242"/>
    </source>
</evidence>
<keyword evidence="2" id="KW-0805">Transcription regulation</keyword>
<dbReference type="PANTHER" id="PTHR31391:SF99">
    <property type="entry name" value="B3 DOMAIN-CONTAINING PROTEIN OS06G0194400"/>
    <property type="match status" value="1"/>
</dbReference>
<organism evidence="8 9">
    <name type="scientific">Corchorus capsularis</name>
    <name type="common">Jute</name>
    <dbReference type="NCBI Taxonomy" id="210143"/>
    <lineage>
        <taxon>Eukaryota</taxon>
        <taxon>Viridiplantae</taxon>
        <taxon>Streptophyta</taxon>
        <taxon>Embryophyta</taxon>
        <taxon>Tracheophyta</taxon>
        <taxon>Spermatophyta</taxon>
        <taxon>Magnoliopsida</taxon>
        <taxon>eudicotyledons</taxon>
        <taxon>Gunneridae</taxon>
        <taxon>Pentapetalae</taxon>
        <taxon>rosids</taxon>
        <taxon>malvids</taxon>
        <taxon>Malvales</taxon>
        <taxon>Malvaceae</taxon>
        <taxon>Grewioideae</taxon>
        <taxon>Apeibeae</taxon>
        <taxon>Corchorus</taxon>
    </lineage>
</organism>
<evidence type="ECO:0000256" key="4">
    <source>
        <dbReference type="ARBA" id="ARBA00023163"/>
    </source>
</evidence>
<keyword evidence="4" id="KW-0804">Transcription</keyword>
<comment type="caution">
    <text evidence="8">The sequence shown here is derived from an EMBL/GenBank/DDBJ whole genome shotgun (WGS) entry which is preliminary data.</text>
</comment>
<feature type="region of interest" description="Disordered" evidence="6">
    <location>
        <begin position="35"/>
        <end position="54"/>
    </location>
</feature>
<dbReference type="SMART" id="SM01019">
    <property type="entry name" value="B3"/>
    <property type="match status" value="1"/>
</dbReference>
<protein>
    <recommendedName>
        <fullName evidence="7">TF-B3 domain-containing protein</fullName>
    </recommendedName>
</protein>
<feature type="domain" description="TF-B3" evidence="7">
    <location>
        <begin position="131"/>
        <end position="223"/>
    </location>
</feature>
<dbReference type="PANTHER" id="PTHR31391">
    <property type="entry name" value="B3 DOMAIN-CONTAINING PROTEIN OS11G0197600-RELATED"/>
    <property type="match status" value="1"/>
</dbReference>